<name>A0AAU7EG24_9FLAO</name>
<evidence type="ECO:0000313" key="2">
    <source>
        <dbReference type="Proteomes" id="UP001224325"/>
    </source>
</evidence>
<accession>A0AAU7EG24</accession>
<reference evidence="1" key="1">
    <citation type="submission" date="2024-04" db="EMBL/GenBank/DDBJ databases">
        <title>Mariniflexile litorale, isolated from the shallow sediments of the Sea of Japan.</title>
        <authorList>
            <person name="Romanenko L."/>
            <person name="Isaeva M."/>
        </authorList>
    </citation>
    <scope>NUCLEOTIDE SEQUENCE [LARGE SCALE GENOMIC DNA]</scope>
    <source>
        <strain evidence="1">KMM 9835</strain>
    </source>
</reference>
<gene>
    <name evidence="1" type="ORF">QLS71_000810</name>
</gene>
<dbReference type="Proteomes" id="UP001224325">
    <property type="component" value="Chromosome"/>
</dbReference>
<protein>
    <recommendedName>
        <fullName evidence="3">EcsC family protein</fullName>
    </recommendedName>
</protein>
<proteinExistence type="predicted"/>
<dbReference type="EMBL" id="CP155618">
    <property type="protein sequence ID" value="XBL14578.1"/>
    <property type="molecule type" value="Genomic_DNA"/>
</dbReference>
<dbReference type="RefSeq" id="WP_308992359.1">
    <property type="nucleotide sequence ID" value="NZ_CP155618.1"/>
</dbReference>
<evidence type="ECO:0000313" key="1">
    <source>
        <dbReference type="EMBL" id="XBL14578.1"/>
    </source>
</evidence>
<dbReference type="KEGG" id="mlil:QLS71_000810"/>
<keyword evidence="2" id="KW-1185">Reference proteome</keyword>
<sequence>MASYENQNTELDKTIARLELERMIKLEELKNQFALTSESIKPLNIFKNTFQDIKHSPDLKTNIMQTAASITGGYLSKRIVFGKSHSFFKKIIGYALQYGVTKFISNKVNSNS</sequence>
<organism evidence="1 2">
    <name type="scientific">Mariniflexile litorale</name>
    <dbReference type="NCBI Taxonomy" id="3045158"/>
    <lineage>
        <taxon>Bacteria</taxon>
        <taxon>Pseudomonadati</taxon>
        <taxon>Bacteroidota</taxon>
        <taxon>Flavobacteriia</taxon>
        <taxon>Flavobacteriales</taxon>
        <taxon>Flavobacteriaceae</taxon>
        <taxon>Mariniflexile</taxon>
    </lineage>
</organism>
<dbReference type="AlphaFoldDB" id="A0AAU7EG24"/>
<evidence type="ECO:0008006" key="3">
    <source>
        <dbReference type="Google" id="ProtNLM"/>
    </source>
</evidence>